<evidence type="ECO:0000256" key="1">
    <source>
        <dbReference type="ARBA" id="ARBA00010641"/>
    </source>
</evidence>
<dbReference type="InterPro" id="IPR013249">
    <property type="entry name" value="RNA_pol_sigma70_r4_t2"/>
</dbReference>
<dbReference type="SUPFAM" id="SSF88659">
    <property type="entry name" value="Sigma3 and sigma4 domains of RNA polymerase sigma factors"/>
    <property type="match status" value="1"/>
</dbReference>
<feature type="domain" description="RNA polymerase sigma-70 region 2" evidence="7">
    <location>
        <begin position="23"/>
        <end position="90"/>
    </location>
</feature>
<comment type="similarity">
    <text evidence="1 6">Belongs to the sigma-70 factor family. ECF subfamily.</text>
</comment>
<proteinExistence type="inferred from homology"/>
<evidence type="ECO:0000256" key="4">
    <source>
        <dbReference type="ARBA" id="ARBA00023125"/>
    </source>
</evidence>
<evidence type="ECO:0000259" key="8">
    <source>
        <dbReference type="Pfam" id="PF08281"/>
    </source>
</evidence>
<dbReference type="Gene3D" id="1.10.1740.10">
    <property type="match status" value="1"/>
</dbReference>
<sequence length="194" mass="23900">MEQWFWLLRSRIDDLDSELQQRLYRSYHRFVYKDIYLLVRDHPLTEDIIQESFMKIITYGPTTKYSTNLKSWIMRVARNTAFDWLRKNKKDRRLFAFCSPHPMEWTHCAYTNVAEEVELKERDALLHQALHELKPEYRTLLTMYYLEEMTYKEISRELHVTEQVITQRLARARKKLLQHFSRKWGEHGRRSKKR</sequence>
<evidence type="ECO:0000256" key="3">
    <source>
        <dbReference type="ARBA" id="ARBA00023082"/>
    </source>
</evidence>
<dbReference type="InterPro" id="IPR013324">
    <property type="entry name" value="RNA_pol_sigma_r3/r4-like"/>
</dbReference>
<keyword evidence="5 6" id="KW-0804">Transcription</keyword>
<dbReference type="Gene3D" id="1.10.10.10">
    <property type="entry name" value="Winged helix-like DNA-binding domain superfamily/Winged helix DNA-binding domain"/>
    <property type="match status" value="1"/>
</dbReference>
<organism evidence="9 10">
    <name type="scientific">Paenibacillus profundus</name>
    <dbReference type="NCBI Taxonomy" id="1173085"/>
    <lineage>
        <taxon>Bacteria</taxon>
        <taxon>Bacillati</taxon>
        <taxon>Bacillota</taxon>
        <taxon>Bacilli</taxon>
        <taxon>Bacillales</taxon>
        <taxon>Paenibacillaceae</taxon>
        <taxon>Paenibacillus</taxon>
    </lineage>
</organism>
<dbReference type="Proteomes" id="UP001199916">
    <property type="component" value="Unassembled WGS sequence"/>
</dbReference>
<keyword evidence="3 6" id="KW-0731">Sigma factor</keyword>
<evidence type="ECO:0000313" key="9">
    <source>
        <dbReference type="EMBL" id="MCE5172729.1"/>
    </source>
</evidence>
<dbReference type="InterPro" id="IPR013325">
    <property type="entry name" value="RNA_pol_sigma_r2"/>
</dbReference>
<dbReference type="CDD" id="cd06171">
    <property type="entry name" value="Sigma70_r4"/>
    <property type="match status" value="1"/>
</dbReference>
<evidence type="ECO:0000256" key="2">
    <source>
        <dbReference type="ARBA" id="ARBA00023015"/>
    </source>
</evidence>
<evidence type="ECO:0000313" key="10">
    <source>
        <dbReference type="Proteomes" id="UP001199916"/>
    </source>
</evidence>
<dbReference type="PANTHER" id="PTHR43133:SF8">
    <property type="entry name" value="RNA POLYMERASE SIGMA FACTOR HI_1459-RELATED"/>
    <property type="match status" value="1"/>
</dbReference>
<gene>
    <name evidence="9" type="ORF">LQV63_26010</name>
</gene>
<reference evidence="9 10" key="1">
    <citation type="submission" date="2021-11" db="EMBL/GenBank/DDBJ databases">
        <title>Draft genome sequence of Paenibacillus profundus YoMME, a new Gram-positive bacteria with exoelectrogenic properties.</title>
        <authorList>
            <person name="Hubenova Y."/>
            <person name="Hubenova E."/>
            <person name="Manasiev Y."/>
            <person name="Peykov S."/>
            <person name="Mitov M."/>
        </authorList>
    </citation>
    <scope>NUCLEOTIDE SEQUENCE [LARGE SCALE GENOMIC DNA]</scope>
    <source>
        <strain evidence="9 10">YoMME</strain>
    </source>
</reference>
<name>A0ABS8YP51_9BACL</name>
<feature type="domain" description="RNA polymerase sigma factor 70 region 4 type 2" evidence="8">
    <location>
        <begin position="125"/>
        <end position="176"/>
    </location>
</feature>
<dbReference type="InterPro" id="IPR007627">
    <property type="entry name" value="RNA_pol_sigma70_r2"/>
</dbReference>
<evidence type="ECO:0000256" key="5">
    <source>
        <dbReference type="ARBA" id="ARBA00023163"/>
    </source>
</evidence>
<protein>
    <recommendedName>
        <fullName evidence="6">RNA polymerase sigma factor</fullName>
    </recommendedName>
</protein>
<dbReference type="InterPro" id="IPR039425">
    <property type="entry name" value="RNA_pol_sigma-70-like"/>
</dbReference>
<keyword evidence="10" id="KW-1185">Reference proteome</keyword>
<dbReference type="PANTHER" id="PTHR43133">
    <property type="entry name" value="RNA POLYMERASE ECF-TYPE SIGMA FACTO"/>
    <property type="match status" value="1"/>
</dbReference>
<keyword evidence="4 6" id="KW-0238">DNA-binding</keyword>
<dbReference type="InterPro" id="IPR036388">
    <property type="entry name" value="WH-like_DNA-bd_sf"/>
</dbReference>
<dbReference type="RefSeq" id="WP_233698805.1">
    <property type="nucleotide sequence ID" value="NZ_JAJNBZ010000033.1"/>
</dbReference>
<comment type="caution">
    <text evidence="9">The sequence shown here is derived from an EMBL/GenBank/DDBJ whole genome shotgun (WGS) entry which is preliminary data.</text>
</comment>
<dbReference type="Pfam" id="PF04542">
    <property type="entry name" value="Sigma70_r2"/>
    <property type="match status" value="1"/>
</dbReference>
<evidence type="ECO:0000259" key="7">
    <source>
        <dbReference type="Pfam" id="PF04542"/>
    </source>
</evidence>
<dbReference type="EMBL" id="JAJNBZ010000033">
    <property type="protein sequence ID" value="MCE5172729.1"/>
    <property type="molecule type" value="Genomic_DNA"/>
</dbReference>
<dbReference type="SUPFAM" id="SSF88946">
    <property type="entry name" value="Sigma2 domain of RNA polymerase sigma factors"/>
    <property type="match status" value="1"/>
</dbReference>
<evidence type="ECO:0000256" key="6">
    <source>
        <dbReference type="RuleBase" id="RU000716"/>
    </source>
</evidence>
<dbReference type="NCBIfam" id="TIGR02937">
    <property type="entry name" value="sigma70-ECF"/>
    <property type="match status" value="1"/>
</dbReference>
<dbReference type="InterPro" id="IPR000838">
    <property type="entry name" value="RNA_pol_sigma70_ECF_CS"/>
</dbReference>
<keyword evidence="2 6" id="KW-0805">Transcription regulation</keyword>
<dbReference type="InterPro" id="IPR014284">
    <property type="entry name" value="RNA_pol_sigma-70_dom"/>
</dbReference>
<dbReference type="Pfam" id="PF08281">
    <property type="entry name" value="Sigma70_r4_2"/>
    <property type="match status" value="1"/>
</dbReference>
<accession>A0ABS8YP51</accession>
<dbReference type="PROSITE" id="PS01063">
    <property type="entry name" value="SIGMA70_ECF"/>
    <property type="match status" value="1"/>
</dbReference>